<proteinExistence type="inferred from homology"/>
<dbReference type="InterPro" id="IPR036390">
    <property type="entry name" value="WH_DNA-bd_sf"/>
</dbReference>
<dbReference type="InterPro" id="IPR005650">
    <property type="entry name" value="BlaI_family"/>
</dbReference>
<evidence type="ECO:0000313" key="5">
    <source>
        <dbReference type="EMBL" id="ELP70533.1"/>
    </source>
</evidence>
<reference evidence="5 6" key="1">
    <citation type="journal article" date="2011" name="Plasmid">
        <title>Streptomyces turgidiscabies Car8 contains a modular pathogenicity island that shares virulence genes with other actinobacterial plant pathogens.</title>
        <authorList>
            <person name="Huguet-Tapia J.C."/>
            <person name="Badger J.H."/>
            <person name="Loria R."/>
            <person name="Pettis G.S."/>
        </authorList>
    </citation>
    <scope>NUCLEOTIDE SEQUENCE [LARGE SCALE GENOMIC DNA]</scope>
    <source>
        <strain evidence="5 6">Car8</strain>
    </source>
</reference>
<comment type="similarity">
    <text evidence="1">Belongs to the BlaI transcriptional regulatory family.</text>
</comment>
<evidence type="ECO:0000256" key="3">
    <source>
        <dbReference type="ARBA" id="ARBA00023125"/>
    </source>
</evidence>
<dbReference type="AlphaFoldDB" id="L7FGL3"/>
<dbReference type="InterPro" id="IPR036388">
    <property type="entry name" value="WH-like_DNA-bd_sf"/>
</dbReference>
<dbReference type="SUPFAM" id="SSF46785">
    <property type="entry name" value="Winged helix' DNA-binding domain"/>
    <property type="match status" value="1"/>
</dbReference>
<dbReference type="GO" id="GO:0045892">
    <property type="term" value="P:negative regulation of DNA-templated transcription"/>
    <property type="evidence" value="ECO:0007669"/>
    <property type="project" value="InterPro"/>
</dbReference>
<comment type="caution">
    <text evidence="5">The sequence shown here is derived from an EMBL/GenBank/DDBJ whole genome shotgun (WGS) entry which is preliminary data.</text>
</comment>
<name>L7FGL3_STRT8</name>
<dbReference type="STRING" id="85558.T45_08544"/>
<evidence type="ECO:0000313" key="6">
    <source>
        <dbReference type="Proteomes" id="UP000010931"/>
    </source>
</evidence>
<keyword evidence="3" id="KW-0238">DNA-binding</keyword>
<gene>
    <name evidence="5" type="ORF">STRTUCAR8_09872</name>
</gene>
<evidence type="ECO:0000256" key="2">
    <source>
        <dbReference type="ARBA" id="ARBA00023015"/>
    </source>
</evidence>
<keyword evidence="4" id="KW-0804">Transcription</keyword>
<keyword evidence="2" id="KW-0805">Transcription regulation</keyword>
<keyword evidence="6" id="KW-1185">Reference proteome</keyword>
<accession>L7FGL3</accession>
<dbReference type="GO" id="GO:0003677">
    <property type="term" value="F:DNA binding"/>
    <property type="evidence" value="ECO:0007669"/>
    <property type="project" value="UniProtKB-KW"/>
</dbReference>
<dbReference type="Gene3D" id="1.10.10.10">
    <property type="entry name" value="Winged helix-like DNA-binding domain superfamily/Winged helix DNA-binding domain"/>
    <property type="match status" value="1"/>
</dbReference>
<sequence length="130" mass="14432">MTADRSRTSQECLVFGPLENEIMEVLWQAPEPMTVREVLGALNTGRETPLAYTTVMTVLSRLAEKGAANRTKAGRGYAYTPCVTDEAAMAVREVIRDFGVSAVGHFLDEIRNVPDLRERFEKLLHEGPGH</sequence>
<dbReference type="PATRIC" id="fig|698760.3.peg.825"/>
<evidence type="ECO:0000256" key="4">
    <source>
        <dbReference type="ARBA" id="ARBA00023163"/>
    </source>
</evidence>
<organism evidence="5 6">
    <name type="scientific">Streptomyces turgidiscabies (strain Car8)</name>
    <dbReference type="NCBI Taxonomy" id="698760"/>
    <lineage>
        <taxon>Bacteria</taxon>
        <taxon>Bacillati</taxon>
        <taxon>Actinomycetota</taxon>
        <taxon>Actinomycetes</taxon>
        <taxon>Kitasatosporales</taxon>
        <taxon>Streptomycetaceae</taxon>
        <taxon>Streptomyces</taxon>
    </lineage>
</organism>
<dbReference type="GeneID" id="97403830"/>
<dbReference type="Pfam" id="PF03965">
    <property type="entry name" value="Penicillinase_R"/>
    <property type="match status" value="1"/>
</dbReference>
<dbReference type="RefSeq" id="WP_006374164.1">
    <property type="nucleotide sequence ID" value="NZ_AEJB01000069.1"/>
</dbReference>
<evidence type="ECO:0000256" key="1">
    <source>
        <dbReference type="ARBA" id="ARBA00011046"/>
    </source>
</evidence>
<protein>
    <submittedName>
        <fullName evidence="5">Transcriptional regulator, BlaI/MecI/CopY family</fullName>
    </submittedName>
</protein>
<dbReference type="Proteomes" id="UP000010931">
    <property type="component" value="Unassembled WGS sequence"/>
</dbReference>
<dbReference type="EMBL" id="AEJB01000069">
    <property type="protein sequence ID" value="ELP70533.1"/>
    <property type="molecule type" value="Genomic_DNA"/>
</dbReference>